<proteinExistence type="predicted"/>
<evidence type="ECO:0000313" key="2">
    <source>
        <dbReference type="Proteomes" id="UP000027265"/>
    </source>
</evidence>
<keyword evidence="2" id="KW-1185">Reference proteome</keyword>
<sequence>MANSHTSQCLRREITRPEFRRLKEHARRVRQLIFHDKTIHPAILPYISHLASEEVLFSSLQILSLTIQYPDRFSGAIAFLSPSLREVTLRGAHGEGDRFWHDFYVGGFFDALQRIQAETKKLERLSLEVELSKPLLLLPRSDHLRTLSTGDMAFSGDSDLFHILPELSLLRDLTFGADSLHDGDAAPMGITMSTLATLIVTGSVKKVTRAMLLITAPILDQLILECTWGLLLDCETCITVAATQFASSLLNITVIQTVTCLPSGTTIGILSLTQPLISLPNLRGMNVHLNSATSDTGFSLSDGDCLKFAMACPSLESITLSCCPVKSPHPTFHALSAFASHCATLRSLKLPLNPSSLPPSTDIPALSHGLTVLEIDPLAKTQSIPNLAYLLHRTFPKLTSVDLEEDTSDELAQEWYMVNECLILFAQIKEDSLSSIVHHD</sequence>
<gene>
    <name evidence="1" type="ORF">JAAARDRAFT_588724</name>
</gene>
<evidence type="ECO:0000313" key="1">
    <source>
        <dbReference type="EMBL" id="KDQ50236.1"/>
    </source>
</evidence>
<accession>A0A067PID7</accession>
<dbReference type="AlphaFoldDB" id="A0A067PID7"/>
<dbReference type="Proteomes" id="UP000027265">
    <property type="component" value="Unassembled WGS sequence"/>
</dbReference>
<dbReference type="InterPro" id="IPR032675">
    <property type="entry name" value="LRR_dom_sf"/>
</dbReference>
<dbReference type="Gene3D" id="3.80.10.10">
    <property type="entry name" value="Ribonuclease Inhibitor"/>
    <property type="match status" value="1"/>
</dbReference>
<dbReference type="STRING" id="933084.A0A067PID7"/>
<dbReference type="HOGENOM" id="CLU_021164_3_2_1"/>
<organism evidence="1 2">
    <name type="scientific">Jaapia argillacea MUCL 33604</name>
    <dbReference type="NCBI Taxonomy" id="933084"/>
    <lineage>
        <taxon>Eukaryota</taxon>
        <taxon>Fungi</taxon>
        <taxon>Dikarya</taxon>
        <taxon>Basidiomycota</taxon>
        <taxon>Agaricomycotina</taxon>
        <taxon>Agaricomycetes</taxon>
        <taxon>Agaricomycetidae</taxon>
        <taxon>Jaapiales</taxon>
        <taxon>Jaapiaceae</taxon>
        <taxon>Jaapia</taxon>
    </lineage>
</organism>
<reference evidence="2" key="1">
    <citation type="journal article" date="2014" name="Proc. Natl. Acad. Sci. U.S.A.">
        <title>Extensive sampling of basidiomycete genomes demonstrates inadequacy of the white-rot/brown-rot paradigm for wood decay fungi.</title>
        <authorList>
            <person name="Riley R."/>
            <person name="Salamov A.A."/>
            <person name="Brown D.W."/>
            <person name="Nagy L.G."/>
            <person name="Floudas D."/>
            <person name="Held B.W."/>
            <person name="Levasseur A."/>
            <person name="Lombard V."/>
            <person name="Morin E."/>
            <person name="Otillar R."/>
            <person name="Lindquist E.A."/>
            <person name="Sun H."/>
            <person name="LaButti K.M."/>
            <person name="Schmutz J."/>
            <person name="Jabbour D."/>
            <person name="Luo H."/>
            <person name="Baker S.E."/>
            <person name="Pisabarro A.G."/>
            <person name="Walton J.D."/>
            <person name="Blanchette R.A."/>
            <person name="Henrissat B."/>
            <person name="Martin F."/>
            <person name="Cullen D."/>
            <person name="Hibbett D.S."/>
            <person name="Grigoriev I.V."/>
        </authorList>
    </citation>
    <scope>NUCLEOTIDE SEQUENCE [LARGE SCALE GENOMIC DNA]</scope>
    <source>
        <strain evidence="2">MUCL 33604</strain>
    </source>
</reference>
<dbReference type="EMBL" id="KL197763">
    <property type="protein sequence ID" value="KDQ50236.1"/>
    <property type="molecule type" value="Genomic_DNA"/>
</dbReference>
<dbReference type="InParanoid" id="A0A067PID7"/>
<name>A0A067PID7_9AGAM</name>
<dbReference type="SUPFAM" id="SSF52047">
    <property type="entry name" value="RNI-like"/>
    <property type="match status" value="1"/>
</dbReference>
<protein>
    <recommendedName>
        <fullName evidence="3">F-box domain-containing protein</fullName>
    </recommendedName>
</protein>
<evidence type="ECO:0008006" key="3">
    <source>
        <dbReference type="Google" id="ProtNLM"/>
    </source>
</evidence>